<evidence type="ECO:0000313" key="1">
    <source>
        <dbReference type="EMBL" id="CEK57654.1"/>
    </source>
</evidence>
<gene>
    <name evidence="1" type="primary">ORF30749</name>
</gene>
<protein>
    <submittedName>
        <fullName evidence="1">Uncharacterized protein</fullName>
    </submittedName>
</protein>
<feature type="non-terminal residue" evidence="1">
    <location>
        <position position="1"/>
    </location>
</feature>
<dbReference type="AlphaFoldDB" id="A0A0B6YN47"/>
<name>A0A0B6YN47_9EUPU</name>
<sequence>KPERLKEMSKHVFQVKEKIVHDLKDGYIPLILSKEFNVTNSAQNPNSEFFRYIQNLFMMEISRS</sequence>
<dbReference type="EMBL" id="HACG01010789">
    <property type="protein sequence ID" value="CEK57654.1"/>
    <property type="molecule type" value="Transcribed_RNA"/>
</dbReference>
<proteinExistence type="predicted"/>
<reference evidence="1" key="1">
    <citation type="submission" date="2014-12" db="EMBL/GenBank/DDBJ databases">
        <title>Insight into the proteome of Arion vulgaris.</title>
        <authorList>
            <person name="Aradska J."/>
            <person name="Bulat T."/>
            <person name="Smidak R."/>
            <person name="Sarate P."/>
            <person name="Gangsoo J."/>
            <person name="Sialana F."/>
            <person name="Bilban M."/>
            <person name="Lubec G."/>
        </authorList>
    </citation>
    <scope>NUCLEOTIDE SEQUENCE</scope>
    <source>
        <tissue evidence="1">Skin</tissue>
    </source>
</reference>
<accession>A0A0B6YN47</accession>
<organism evidence="1">
    <name type="scientific">Arion vulgaris</name>
    <dbReference type="NCBI Taxonomy" id="1028688"/>
    <lineage>
        <taxon>Eukaryota</taxon>
        <taxon>Metazoa</taxon>
        <taxon>Spiralia</taxon>
        <taxon>Lophotrochozoa</taxon>
        <taxon>Mollusca</taxon>
        <taxon>Gastropoda</taxon>
        <taxon>Heterobranchia</taxon>
        <taxon>Euthyneura</taxon>
        <taxon>Panpulmonata</taxon>
        <taxon>Eupulmonata</taxon>
        <taxon>Stylommatophora</taxon>
        <taxon>Helicina</taxon>
        <taxon>Arionoidea</taxon>
        <taxon>Arionidae</taxon>
        <taxon>Arion</taxon>
    </lineage>
</organism>